<gene>
    <name evidence="2" type="primary">LOC108562501</name>
</gene>
<dbReference type="GeneID" id="108562501"/>
<keyword evidence="1" id="KW-1185">Reference proteome</keyword>
<sequence length="1066" mass="127010">MSMEEAAMYLIRFATLGGENLKEHNELFGELCRDLKKLELRYALLILKSFAPVHKSTLQECFFYTKLLFMFGELKTLLQMSFGKNKLINRKIVRNKTFINFVSTICLRDFVNDVCMKTSYINRLYMIRKISRLVPHPEIFFFTIFSAFGFESARPFLPYCSMEVVKVYLTERHITFNDKSLLSLHRKDPTFLKLYFKVTKDKLRKKLCIALCKDKVLLELNKDLIFGKRSFRDFYNLNKAYVLKNSLKFVKFAKTIIVMYGIEDYRIFLKNMLPKYEDDFKITKEIIQTLLALSKKQRFNEFYTIYKDLYCRSFVDANEDLVMIITTEDRLKLDIGVRLEYLLASESLQRFRAMKNISEETLKKMIICCKVNNCTDTLLEVLTAFSKCFLYKKNKFLIAFMKNLKMIPVENLGERHWHYINTYLTYVKKFSVYDLPIFLHYFINYALFKMRQRVRCEEVLISILRYSIASDDLRFFKHYPEVERYFLMSAPPLIDSIDNVDNDELKLKYYYSLYLYNNDNRSNQFTLFSFPTWFPNYIRKLHKPDSKCMYKVYHIIIELWKQDTESMSYMDYREEVLTAYFNNMTCMISENLLLWFLTNKPRVIEIFLDTIISKTQPYLTYFNFYYELNKMAWLGLANKLSKFCMLIYNAQDVFLGRGVFQFLSYSSNFGNATQSYDPTVCDLSMYNSKVLQECHRSLLLGGKNFIYPETAVPFVLKYCSFQYFKYFTPTFYNLIFHSSHEFVQKLLIEILKGRYDFPVWKHGIYLTYRMLNQTLFINYITERIRTEPDPEVFKWIFKIAVKQLVENCHESTLNIIAKSNKLIDLDGISELKHFKNVPTKLFCDFVRFIWKKNDQTEIIKYITVEAITLFPTNFNIECLELAFHTLNIDYMYNFCSASFENVDLFTTFAPTNEMLHKIVNRAVKERNAKVAKYMTCSLLKLTYSMRIKLVLLQRYMSNHEMFVVDLISYHDNLFEDYTTSILPSCRSIIREFVIELGIDQLELAEGLMNYNYKVLRLKLLALDMLPSYKAKDLNFNARLSRVLNLIRKDSNDVICGYCNLYLSGIR</sequence>
<dbReference type="RefSeq" id="XP_017776353.1">
    <property type="nucleotide sequence ID" value="XM_017920864.1"/>
</dbReference>
<name>A0ABM1MP53_NICVS</name>
<dbReference type="Proteomes" id="UP000695000">
    <property type="component" value="Unplaced"/>
</dbReference>
<reference evidence="2" key="1">
    <citation type="submission" date="2025-08" db="UniProtKB">
        <authorList>
            <consortium name="RefSeq"/>
        </authorList>
    </citation>
    <scope>IDENTIFICATION</scope>
    <source>
        <tissue evidence="2">Whole Larva</tissue>
    </source>
</reference>
<evidence type="ECO:0000313" key="2">
    <source>
        <dbReference type="RefSeq" id="XP_017776353.1"/>
    </source>
</evidence>
<proteinExistence type="predicted"/>
<accession>A0ABM1MP53</accession>
<organism evidence="1 2">
    <name type="scientific">Nicrophorus vespilloides</name>
    <name type="common">Boreal carrion beetle</name>
    <dbReference type="NCBI Taxonomy" id="110193"/>
    <lineage>
        <taxon>Eukaryota</taxon>
        <taxon>Metazoa</taxon>
        <taxon>Ecdysozoa</taxon>
        <taxon>Arthropoda</taxon>
        <taxon>Hexapoda</taxon>
        <taxon>Insecta</taxon>
        <taxon>Pterygota</taxon>
        <taxon>Neoptera</taxon>
        <taxon>Endopterygota</taxon>
        <taxon>Coleoptera</taxon>
        <taxon>Polyphaga</taxon>
        <taxon>Staphyliniformia</taxon>
        <taxon>Silphidae</taxon>
        <taxon>Nicrophorinae</taxon>
        <taxon>Nicrophorus</taxon>
    </lineage>
</organism>
<protein>
    <submittedName>
        <fullName evidence="2">Uncharacterized protein LOC108562501</fullName>
    </submittedName>
</protein>
<evidence type="ECO:0000313" key="1">
    <source>
        <dbReference type="Proteomes" id="UP000695000"/>
    </source>
</evidence>